<dbReference type="EMBL" id="QVEP01000011">
    <property type="protein sequence ID" value="RGB80371.1"/>
    <property type="molecule type" value="Genomic_DNA"/>
</dbReference>
<name>A0A3E2TPG2_9FIRM</name>
<organism evidence="1 2">
    <name type="scientific">Coprococcus catus</name>
    <dbReference type="NCBI Taxonomy" id="116085"/>
    <lineage>
        <taxon>Bacteria</taxon>
        <taxon>Bacillati</taxon>
        <taxon>Bacillota</taxon>
        <taxon>Clostridia</taxon>
        <taxon>Lachnospirales</taxon>
        <taxon>Lachnospiraceae</taxon>
        <taxon>Coprococcus</taxon>
    </lineage>
</organism>
<dbReference type="Pfam" id="PF12997">
    <property type="entry name" value="DUF3881"/>
    <property type="match status" value="1"/>
</dbReference>
<accession>A0A3E2TPG2</accession>
<dbReference type="AlphaFoldDB" id="A0A3E2TPG2"/>
<protein>
    <submittedName>
        <fullName evidence="1">DUF3881 family protein</fullName>
    </submittedName>
</protein>
<reference evidence="1 2" key="1">
    <citation type="submission" date="2018-08" db="EMBL/GenBank/DDBJ databases">
        <title>A genome reference for cultivated species of the human gut microbiota.</title>
        <authorList>
            <person name="Zou Y."/>
            <person name="Xue W."/>
            <person name="Luo G."/>
        </authorList>
    </citation>
    <scope>NUCLEOTIDE SEQUENCE [LARGE SCALE GENOMIC DNA]</scope>
    <source>
        <strain evidence="1 2">AF45-17</strain>
    </source>
</reference>
<dbReference type="RefSeq" id="WP_117527788.1">
    <property type="nucleotide sequence ID" value="NZ_JAJCNA010000043.1"/>
</dbReference>
<evidence type="ECO:0000313" key="1">
    <source>
        <dbReference type="EMBL" id="RGB80371.1"/>
    </source>
</evidence>
<proteinExistence type="predicted"/>
<comment type="caution">
    <text evidence="1">The sequence shown here is derived from an EMBL/GenBank/DDBJ whole genome shotgun (WGS) entry which is preliminary data.</text>
</comment>
<gene>
    <name evidence="1" type="ORF">DW070_06220</name>
</gene>
<dbReference type="InterPro" id="IPR024541">
    <property type="entry name" value="DUF3881"/>
</dbReference>
<evidence type="ECO:0000313" key="2">
    <source>
        <dbReference type="Proteomes" id="UP000260773"/>
    </source>
</evidence>
<sequence>MHDYLRAVGFSKVQHKRDLQRLLDMVMGSPDSEFASDCGGTVYAEKCRDFVSNAGITVRGEVDEHGMFSYEYYFPHYTGHQISLTDDVSVEKISEREEYDGMCDVVNLGVSLIFHMNHLMDYADMNPKSRQISSVSVRLSALSISGKVILPVVRNDSERLKRLRENESRNGMIAAARQGDQDALENLTLEDIDMYTSISKRIKSEDVLTIVESYFMPYGIACDQYSVMGDILSVEEVYNQLTGEKLYQIQIECNDVLIDLCMNAEDLLGEPAVGRRFRGNIWLQGHLDYV</sequence>
<dbReference type="Proteomes" id="UP000260773">
    <property type="component" value="Unassembled WGS sequence"/>
</dbReference>